<dbReference type="SMART" id="SM00028">
    <property type="entry name" value="TPR"/>
    <property type="match status" value="3"/>
</dbReference>
<evidence type="ECO:0008006" key="5">
    <source>
        <dbReference type="Google" id="ProtNLM"/>
    </source>
</evidence>
<keyword evidence="1" id="KW-0802">TPR repeat</keyword>
<keyword evidence="2" id="KW-0732">Signal</keyword>
<evidence type="ECO:0000313" key="4">
    <source>
        <dbReference type="Proteomes" id="UP000612329"/>
    </source>
</evidence>
<dbReference type="Pfam" id="PF13181">
    <property type="entry name" value="TPR_8"/>
    <property type="match status" value="2"/>
</dbReference>
<dbReference type="PROSITE" id="PS51257">
    <property type="entry name" value="PROKAR_LIPOPROTEIN"/>
    <property type="match status" value="1"/>
</dbReference>
<sequence>MKPIYNLAVMALLLAITSCNKATQKITNSKDYNAYLNTKENEMLQLAQNDYTFWEKKLEKEPNQFPYLVKAATSQSLIFKETGNIEDLIEAGHKLEEVNKRTNYSKSGYLRALARNNISQHQFREALKHLKKAELIGESLKATQKMLFDVYFELGNYAEVETYLDKIENYKDFDFLIRLSKWKDHQGDLDAAITYLEKAAQMAEATKNKWTMEWVYTNLADFYGHNGQVEDSYNYYLKSLKINPNDAYAKKGIAWIVYSYEHNPKEALRILDAISKTNASPSYYLLKAEIAKYMGDVKAKNDNLNAYFTAVNNKAYGNMYNKYNAILYSEDLNQIQSALSIANTEIKNRPTPQSYDLLAWAYYNHGDAKEALKIMEDHVVNKTYEPHTLYHLAEVYKANGNEKEAEKLKEELQKSTFELGPIVTEKINNI</sequence>
<dbReference type="PROSITE" id="PS50005">
    <property type="entry name" value="TPR"/>
    <property type="match status" value="1"/>
</dbReference>
<gene>
    <name evidence="3" type="ORF">GCM10007962_12930</name>
</gene>
<feature type="repeat" description="TPR" evidence="1">
    <location>
        <begin position="213"/>
        <end position="246"/>
    </location>
</feature>
<proteinExistence type="predicted"/>
<dbReference type="InterPro" id="IPR011990">
    <property type="entry name" value="TPR-like_helical_dom_sf"/>
</dbReference>
<evidence type="ECO:0000313" key="3">
    <source>
        <dbReference type="EMBL" id="GGK20225.1"/>
    </source>
</evidence>
<dbReference type="SUPFAM" id="SSF48452">
    <property type="entry name" value="TPR-like"/>
    <property type="match status" value="3"/>
</dbReference>
<dbReference type="RefSeq" id="WP_188651190.1">
    <property type="nucleotide sequence ID" value="NZ_BMNR01000002.1"/>
</dbReference>
<dbReference type="AlphaFoldDB" id="A0A8J3BQD3"/>
<protein>
    <recommendedName>
        <fullName evidence="5">Cell surface protein</fullName>
    </recommendedName>
</protein>
<feature type="chain" id="PRO_5035260790" description="Cell surface protein" evidence="2">
    <location>
        <begin position="22"/>
        <end position="430"/>
    </location>
</feature>
<dbReference type="InterPro" id="IPR019734">
    <property type="entry name" value="TPR_rpt"/>
</dbReference>
<dbReference type="Gene3D" id="1.25.40.10">
    <property type="entry name" value="Tetratricopeptide repeat domain"/>
    <property type="match status" value="3"/>
</dbReference>
<dbReference type="Proteomes" id="UP000612329">
    <property type="component" value="Unassembled WGS sequence"/>
</dbReference>
<evidence type="ECO:0000256" key="1">
    <source>
        <dbReference type="PROSITE-ProRule" id="PRU00339"/>
    </source>
</evidence>
<feature type="signal peptide" evidence="2">
    <location>
        <begin position="1"/>
        <end position="21"/>
    </location>
</feature>
<reference evidence="3" key="2">
    <citation type="submission" date="2020-09" db="EMBL/GenBank/DDBJ databases">
        <authorList>
            <person name="Sun Q."/>
            <person name="Ohkuma M."/>
        </authorList>
    </citation>
    <scope>NUCLEOTIDE SEQUENCE</scope>
    <source>
        <strain evidence="3">JCM 12862</strain>
    </source>
</reference>
<reference evidence="3" key="1">
    <citation type="journal article" date="2014" name="Int. J. Syst. Evol. Microbiol.">
        <title>Complete genome sequence of Corynebacterium casei LMG S-19264T (=DSM 44701T), isolated from a smear-ripened cheese.</title>
        <authorList>
            <consortium name="US DOE Joint Genome Institute (JGI-PGF)"/>
            <person name="Walter F."/>
            <person name="Albersmeier A."/>
            <person name="Kalinowski J."/>
            <person name="Ruckert C."/>
        </authorList>
    </citation>
    <scope>NUCLEOTIDE SEQUENCE</scope>
    <source>
        <strain evidence="3">JCM 12862</strain>
    </source>
</reference>
<name>A0A8J3BQD3_9FLAO</name>
<evidence type="ECO:0000256" key="2">
    <source>
        <dbReference type="SAM" id="SignalP"/>
    </source>
</evidence>
<comment type="caution">
    <text evidence="3">The sequence shown here is derived from an EMBL/GenBank/DDBJ whole genome shotgun (WGS) entry which is preliminary data.</text>
</comment>
<accession>A0A8J3BQD3</accession>
<keyword evidence="4" id="KW-1185">Reference proteome</keyword>
<organism evidence="3 4">
    <name type="scientific">Yeosuana aromativorans</name>
    <dbReference type="NCBI Taxonomy" id="288019"/>
    <lineage>
        <taxon>Bacteria</taxon>
        <taxon>Pseudomonadati</taxon>
        <taxon>Bacteroidota</taxon>
        <taxon>Flavobacteriia</taxon>
        <taxon>Flavobacteriales</taxon>
        <taxon>Flavobacteriaceae</taxon>
        <taxon>Yeosuana</taxon>
    </lineage>
</organism>
<dbReference type="EMBL" id="BMNR01000002">
    <property type="protein sequence ID" value="GGK20225.1"/>
    <property type="molecule type" value="Genomic_DNA"/>
</dbReference>